<evidence type="ECO:0000256" key="1">
    <source>
        <dbReference type="SAM" id="MobiDB-lite"/>
    </source>
</evidence>
<evidence type="ECO:0000313" key="2">
    <source>
        <dbReference type="EMBL" id="GBP62561.1"/>
    </source>
</evidence>
<feature type="region of interest" description="Disordered" evidence="1">
    <location>
        <begin position="146"/>
        <end position="180"/>
    </location>
</feature>
<sequence>MHVARARSCTHGCARALRAHAYKVPYNVLRDIQTIRVYSFIPASPRDFHDARSRAICDLDQVARPPGRPSHAATSTSWSPLENLSSLTVIATNYERCGLRFATSTSEKSRPQPFPSSRRHVRSFGRTSICQRGRKPCLKTVIKRKPYPIPRAGPGGRVAAGAPGAGHEPPGAPGRGPAGRPIKLKVLNADDRVGHMILRPSEPRARVSDECVSSVFLEGSSSVQCTSLSGSIEVEEG</sequence>
<keyword evidence="3" id="KW-1185">Reference proteome</keyword>
<comment type="caution">
    <text evidence="2">The sequence shown here is derived from an EMBL/GenBank/DDBJ whole genome shotgun (WGS) entry which is preliminary data.</text>
</comment>
<feature type="region of interest" description="Disordered" evidence="1">
    <location>
        <begin position="104"/>
        <end position="123"/>
    </location>
</feature>
<name>A0A4C1XF51_EUMVA</name>
<gene>
    <name evidence="2" type="ORF">EVAR_21933_1</name>
</gene>
<accession>A0A4C1XF51</accession>
<protein>
    <submittedName>
        <fullName evidence="2">Uncharacterized protein</fullName>
    </submittedName>
</protein>
<dbReference type="Proteomes" id="UP000299102">
    <property type="component" value="Unassembled WGS sequence"/>
</dbReference>
<organism evidence="2 3">
    <name type="scientific">Eumeta variegata</name>
    <name type="common">Bagworm moth</name>
    <name type="synonym">Eumeta japonica</name>
    <dbReference type="NCBI Taxonomy" id="151549"/>
    <lineage>
        <taxon>Eukaryota</taxon>
        <taxon>Metazoa</taxon>
        <taxon>Ecdysozoa</taxon>
        <taxon>Arthropoda</taxon>
        <taxon>Hexapoda</taxon>
        <taxon>Insecta</taxon>
        <taxon>Pterygota</taxon>
        <taxon>Neoptera</taxon>
        <taxon>Endopterygota</taxon>
        <taxon>Lepidoptera</taxon>
        <taxon>Glossata</taxon>
        <taxon>Ditrysia</taxon>
        <taxon>Tineoidea</taxon>
        <taxon>Psychidae</taxon>
        <taxon>Oiketicinae</taxon>
        <taxon>Eumeta</taxon>
    </lineage>
</organism>
<evidence type="ECO:0000313" key="3">
    <source>
        <dbReference type="Proteomes" id="UP000299102"/>
    </source>
</evidence>
<dbReference type="AlphaFoldDB" id="A0A4C1XF51"/>
<reference evidence="2 3" key="1">
    <citation type="journal article" date="2019" name="Commun. Biol.">
        <title>The bagworm genome reveals a unique fibroin gene that provides high tensile strength.</title>
        <authorList>
            <person name="Kono N."/>
            <person name="Nakamura H."/>
            <person name="Ohtoshi R."/>
            <person name="Tomita M."/>
            <person name="Numata K."/>
            <person name="Arakawa K."/>
        </authorList>
    </citation>
    <scope>NUCLEOTIDE SEQUENCE [LARGE SCALE GENOMIC DNA]</scope>
</reference>
<proteinExistence type="predicted"/>
<feature type="compositionally biased region" description="Low complexity" evidence="1">
    <location>
        <begin position="159"/>
        <end position="169"/>
    </location>
</feature>
<dbReference type="EMBL" id="BGZK01000843">
    <property type="protein sequence ID" value="GBP62561.1"/>
    <property type="molecule type" value="Genomic_DNA"/>
</dbReference>